<dbReference type="RefSeq" id="WP_072952212.1">
    <property type="nucleotide sequence ID" value="NZ_FRCT01000018.1"/>
</dbReference>
<evidence type="ECO:0000313" key="2">
    <source>
        <dbReference type="Proteomes" id="UP000184394"/>
    </source>
</evidence>
<dbReference type="AlphaFoldDB" id="A0A1M7M2H0"/>
<accession>A0A1M7M2H0</accession>
<sequence length="166" mass="19332">MSDYSYLYDEFPEVISGEQLRKILHISKRKCAWLLQSGAISCTDNCNKTRRYAVKLDDVIEYIIRTENAAERVQPQRPPECFREQLNDVWFDVPDVLTITEVSAITGYTPNAVDRWIVKGSLRSVIVQTGLITCREWLIDFYCGDGYNIVKKVDKHRKLLERIIKL</sequence>
<dbReference type="Proteomes" id="UP000184394">
    <property type="component" value="Unassembled WGS sequence"/>
</dbReference>
<organism evidence="1 2">
    <name type="scientific">Ruminococcus flavefaciens</name>
    <dbReference type="NCBI Taxonomy" id="1265"/>
    <lineage>
        <taxon>Bacteria</taxon>
        <taxon>Bacillati</taxon>
        <taxon>Bacillota</taxon>
        <taxon>Clostridia</taxon>
        <taxon>Eubacteriales</taxon>
        <taxon>Oscillospiraceae</taxon>
        <taxon>Ruminococcus</taxon>
    </lineage>
</organism>
<gene>
    <name evidence="1" type="ORF">SAMN04487860_11810</name>
</gene>
<evidence type="ECO:0000313" key="1">
    <source>
        <dbReference type="EMBL" id="SHM84760.1"/>
    </source>
</evidence>
<proteinExistence type="predicted"/>
<name>A0A1M7M2H0_RUMFL</name>
<protein>
    <recommendedName>
        <fullName evidence="3">Helix-turn-helix domain-containing protein</fullName>
    </recommendedName>
</protein>
<reference evidence="1 2" key="1">
    <citation type="submission" date="2016-11" db="EMBL/GenBank/DDBJ databases">
        <authorList>
            <person name="Jaros S."/>
            <person name="Januszkiewicz K."/>
            <person name="Wedrychowicz H."/>
        </authorList>
    </citation>
    <scope>NUCLEOTIDE SEQUENCE [LARGE SCALE GENOMIC DNA]</scope>
    <source>
        <strain evidence="1 2">Y1</strain>
    </source>
</reference>
<dbReference type="OrthoDB" id="1849456at2"/>
<dbReference type="EMBL" id="FRCT01000018">
    <property type="protein sequence ID" value="SHM84760.1"/>
    <property type="molecule type" value="Genomic_DNA"/>
</dbReference>
<evidence type="ECO:0008006" key="3">
    <source>
        <dbReference type="Google" id="ProtNLM"/>
    </source>
</evidence>